<evidence type="ECO:0000313" key="3">
    <source>
        <dbReference type="Proteomes" id="UP001228690"/>
    </source>
</evidence>
<dbReference type="SUPFAM" id="SSF55136">
    <property type="entry name" value="Probable bacterial effector-binding domain"/>
    <property type="match status" value="1"/>
</dbReference>
<reference evidence="2 3" key="1">
    <citation type="submission" date="2023-04" db="EMBL/GenBank/DDBJ databases">
        <title>Spirochaete genome identified in red abalone sample constitutes a novel genus.</title>
        <authorList>
            <person name="Sharma S.P."/>
            <person name="Purcell C.M."/>
            <person name="Hyde J.R."/>
            <person name="Severin A.J."/>
        </authorList>
    </citation>
    <scope>NUCLEOTIDE SEQUENCE [LARGE SCALE GENOMIC DNA]</scope>
    <source>
        <strain evidence="2 3">SP-2023</strain>
    </source>
</reference>
<protein>
    <submittedName>
        <fullName evidence="2">SRPBCC family protein</fullName>
    </submittedName>
</protein>
<dbReference type="CDD" id="cd07818">
    <property type="entry name" value="SRPBCC_1"/>
    <property type="match status" value="1"/>
</dbReference>
<dbReference type="InterPro" id="IPR010499">
    <property type="entry name" value="AraC_E-bd"/>
</dbReference>
<sequence length="346" mass="39282">MIIVISLIALVLIIGLIYLARLDGHYEVIRDIEIGASKETIFPYIAVFQNWASWSPWLVLEPEAKQEYFGENGTVGSGYSWQGELVGAGKLTHEQVRENESVYCKLEFLKPFKNLCYTGLTLEEQGDKTKVSWTMNGKMSFFFRPMIKWMEPMIGMDYERGLKMLAQIVTDGKIIGNLKAKGVTQKDSFSFVGIRTEASFSQLSETMPRDFQKLIEFAQKSGIKYADSDFFSKYEKMDMLKGQFTYVAGMQVTEVPEVPGTDEGDEDIITGSTEPSKAYLVDYKGSYENIGNAWSLANYKSRKDGYKIARNKPSYEWYIKGPNSVNENGEDEAPENWHTEVLLAVK</sequence>
<dbReference type="Pfam" id="PF06445">
    <property type="entry name" value="GyrI-like"/>
    <property type="match status" value="1"/>
</dbReference>
<gene>
    <name evidence="2" type="ORF">P0082_04875</name>
</gene>
<dbReference type="Pfam" id="PF10604">
    <property type="entry name" value="Polyketide_cyc2"/>
    <property type="match status" value="1"/>
</dbReference>
<dbReference type="SMART" id="SM00871">
    <property type="entry name" value="AraC_E_bind"/>
    <property type="match status" value="1"/>
</dbReference>
<evidence type="ECO:0000313" key="2">
    <source>
        <dbReference type="EMBL" id="WGK70197.1"/>
    </source>
</evidence>
<dbReference type="InterPro" id="IPR011256">
    <property type="entry name" value="Reg_factor_effector_dom_sf"/>
</dbReference>
<dbReference type="RefSeq" id="WP_326928404.1">
    <property type="nucleotide sequence ID" value="NZ_CP123443.1"/>
</dbReference>
<keyword evidence="3" id="KW-1185">Reference proteome</keyword>
<dbReference type="InterPro" id="IPR019587">
    <property type="entry name" value="Polyketide_cyclase/dehydratase"/>
</dbReference>
<evidence type="ECO:0000259" key="1">
    <source>
        <dbReference type="SMART" id="SM00871"/>
    </source>
</evidence>
<dbReference type="InterPro" id="IPR023393">
    <property type="entry name" value="START-like_dom_sf"/>
</dbReference>
<organism evidence="2 3">
    <name type="scientific">Candidatus Haliotispira prima</name>
    <dbReference type="NCBI Taxonomy" id="3034016"/>
    <lineage>
        <taxon>Bacteria</taxon>
        <taxon>Pseudomonadati</taxon>
        <taxon>Spirochaetota</taxon>
        <taxon>Spirochaetia</taxon>
        <taxon>Spirochaetales</taxon>
        <taxon>Spirochaetaceae</taxon>
        <taxon>Candidatus Haliotispira</taxon>
    </lineage>
</organism>
<dbReference type="InterPro" id="IPR029442">
    <property type="entry name" value="GyrI-like"/>
</dbReference>
<proteinExistence type="predicted"/>
<dbReference type="SUPFAM" id="SSF55961">
    <property type="entry name" value="Bet v1-like"/>
    <property type="match status" value="1"/>
</dbReference>
<dbReference type="Gene3D" id="3.30.530.20">
    <property type="match status" value="1"/>
</dbReference>
<name>A0ABY8MJJ5_9SPIO</name>
<feature type="domain" description="AraC effector-binding" evidence="1">
    <location>
        <begin position="179"/>
        <end position="346"/>
    </location>
</feature>
<dbReference type="Proteomes" id="UP001228690">
    <property type="component" value="Chromosome"/>
</dbReference>
<dbReference type="Gene3D" id="3.20.80.10">
    <property type="entry name" value="Regulatory factor, effector binding domain"/>
    <property type="match status" value="1"/>
</dbReference>
<dbReference type="EMBL" id="CP123443">
    <property type="protein sequence ID" value="WGK70197.1"/>
    <property type="molecule type" value="Genomic_DNA"/>
</dbReference>
<accession>A0ABY8MJJ5</accession>